<evidence type="ECO:0000256" key="8">
    <source>
        <dbReference type="ARBA" id="ARBA00022771"/>
    </source>
</evidence>
<dbReference type="InterPro" id="IPR013083">
    <property type="entry name" value="Znf_RING/FYVE/PHD"/>
</dbReference>
<dbReference type="PROSITE" id="PS51157">
    <property type="entry name" value="ZF_UBR"/>
    <property type="match status" value="1"/>
</dbReference>
<dbReference type="CDD" id="cd15542">
    <property type="entry name" value="PHD_UBR7"/>
    <property type="match status" value="1"/>
</dbReference>
<reference evidence="19" key="1">
    <citation type="submission" date="2022-07" db="EMBL/GenBank/DDBJ databases">
        <authorList>
            <person name="Trinca V."/>
            <person name="Uliana J.V.C."/>
            <person name="Torres T.T."/>
            <person name="Ward R.J."/>
            <person name="Monesi N."/>
        </authorList>
    </citation>
    <scope>NUCLEOTIDE SEQUENCE</scope>
    <source>
        <strain evidence="19">HSMRA1968</strain>
        <tissue evidence="19">Whole embryos</tissue>
    </source>
</reference>
<dbReference type="Proteomes" id="UP001151699">
    <property type="component" value="Chromosome A"/>
</dbReference>
<evidence type="ECO:0000313" key="19">
    <source>
        <dbReference type="EMBL" id="KAJ6649766.1"/>
    </source>
</evidence>
<evidence type="ECO:0000256" key="5">
    <source>
        <dbReference type="ARBA" id="ARBA00022553"/>
    </source>
</evidence>
<sequence>MSENDINQEGASTSENRGEDEVTLEELLRQQKELDEEYEQEYKEILGGSDDKLCTYPQGYVKRQALYACLTCTPEARTDPTKRAGVCLACSYNCHDGHDMVELYTKRNFRCDCGTAKILAVQCKLESVKLDQNEKNVYNQNFSGVYCKCQRPYPDPEDSVEDEMIQCIICEDWYHSRHLATTVPKSTSFAEMICGDCMAQNDILLHYVGFAITKVEDSDLSVCVDQDASMNATGTLETTLDEPSKPEEGKVEESLKDEINQSIMNILEINKNNSEANDEQDSEPQSKRRKFETETKCTKPLLVGDKLPGATFWQLDWRKNICSCQNCVAELKATKLEYLLDLEDTVWSYQEKGMAKVHETSEERAMRAFSQIDRQKQINVLTGYNKLKESLKEFLHSYAVSDVAVTIDDVNRFFRMMNEKDDK</sequence>
<feature type="zinc finger region" description="UBR-type" evidence="16">
    <location>
        <begin position="52"/>
        <end position="128"/>
    </location>
</feature>
<comment type="caution">
    <text evidence="19">The sequence shown here is derived from an EMBL/GenBank/DDBJ whole genome shotgun (WGS) entry which is preliminary data.</text>
</comment>
<keyword evidence="4" id="KW-1017">Isopeptide bond</keyword>
<dbReference type="PANTHER" id="PTHR13513:SF9">
    <property type="entry name" value="E3 UBIQUITIN-PROTEIN LIGASE UBR7-RELATED"/>
    <property type="match status" value="1"/>
</dbReference>
<dbReference type="AlphaFoldDB" id="A0A9Q0NGC2"/>
<evidence type="ECO:0000256" key="14">
    <source>
        <dbReference type="ARBA" id="ARBA00078314"/>
    </source>
</evidence>
<evidence type="ECO:0000256" key="17">
    <source>
        <dbReference type="SAM" id="MobiDB-lite"/>
    </source>
</evidence>
<feature type="domain" description="UBR-type" evidence="18">
    <location>
        <begin position="52"/>
        <end position="128"/>
    </location>
</feature>
<dbReference type="Pfam" id="PF02207">
    <property type="entry name" value="zf-UBR"/>
    <property type="match status" value="1"/>
</dbReference>
<evidence type="ECO:0000256" key="3">
    <source>
        <dbReference type="ARBA" id="ARBA00012483"/>
    </source>
</evidence>
<accession>A0A9Q0NGC2</accession>
<feature type="compositionally biased region" description="Polar residues" evidence="17">
    <location>
        <begin position="1"/>
        <end position="15"/>
    </location>
</feature>
<gene>
    <name evidence="19" type="primary">UBR7</name>
    <name evidence="19" type="ORF">Bhyg_05006</name>
</gene>
<keyword evidence="9" id="KW-0833">Ubl conjugation pathway</keyword>
<evidence type="ECO:0000256" key="2">
    <source>
        <dbReference type="ARBA" id="ARBA00004906"/>
    </source>
</evidence>
<evidence type="ECO:0000256" key="4">
    <source>
        <dbReference type="ARBA" id="ARBA00022499"/>
    </source>
</evidence>
<dbReference type="PANTHER" id="PTHR13513">
    <property type="entry name" value="E3 UBIQUITIN-PROTEIN LIGASE UBR7"/>
    <property type="match status" value="1"/>
</dbReference>
<dbReference type="InterPro" id="IPR003126">
    <property type="entry name" value="Znf_UBR"/>
</dbReference>
<evidence type="ECO:0000256" key="12">
    <source>
        <dbReference type="ARBA" id="ARBA00055627"/>
    </source>
</evidence>
<dbReference type="FunFam" id="3.30.40.10:FF:000183">
    <property type="entry name" value="putative E3 ubiquitin-protein ligase UBR7"/>
    <property type="match status" value="1"/>
</dbReference>
<evidence type="ECO:0000259" key="18">
    <source>
        <dbReference type="PROSITE" id="PS51157"/>
    </source>
</evidence>
<keyword evidence="11" id="KW-0832">Ubl conjugation</keyword>
<name>A0A9Q0NGC2_9DIPT</name>
<comment type="function">
    <text evidence="12">E3 ubiquitin-protein ligase which is a component of the N-end rule pathway. Recognizes and binds to proteins bearing specific N-terminal residues that are destabilizing according to the N-end rule, leading to their ubiquitination and subsequent degradation.</text>
</comment>
<dbReference type="InterPro" id="IPR040204">
    <property type="entry name" value="UBR7"/>
</dbReference>
<evidence type="ECO:0000256" key="13">
    <source>
        <dbReference type="ARBA" id="ARBA00071060"/>
    </source>
</evidence>
<dbReference type="OrthoDB" id="10262564at2759"/>
<keyword evidence="5" id="KW-0597">Phosphoprotein</keyword>
<dbReference type="InterPro" id="IPR047506">
    <property type="entry name" value="UBR7-like_UBR-box"/>
</dbReference>
<dbReference type="GO" id="GO:0008270">
    <property type="term" value="F:zinc ion binding"/>
    <property type="evidence" value="ECO:0007669"/>
    <property type="project" value="UniProtKB-KW"/>
</dbReference>
<keyword evidence="8" id="KW-0863">Zinc-finger</keyword>
<evidence type="ECO:0000256" key="11">
    <source>
        <dbReference type="ARBA" id="ARBA00022843"/>
    </source>
</evidence>
<dbReference type="Gene3D" id="3.30.40.10">
    <property type="entry name" value="Zinc/RING finger domain, C3HC4 (zinc finger)"/>
    <property type="match status" value="1"/>
</dbReference>
<evidence type="ECO:0000256" key="7">
    <source>
        <dbReference type="ARBA" id="ARBA00022723"/>
    </source>
</evidence>
<feature type="region of interest" description="Disordered" evidence="17">
    <location>
        <begin position="269"/>
        <end position="293"/>
    </location>
</feature>
<protein>
    <recommendedName>
        <fullName evidence="13">Putative E3 ubiquitin-protein ligase UBR7</fullName>
        <ecNumber evidence="3">2.3.2.27</ecNumber>
    </recommendedName>
    <alternativeName>
        <fullName evidence="14">N-recognin-7</fullName>
    </alternativeName>
    <alternativeName>
        <fullName evidence="15">RING-type E3 ubiquitin transferase UBR7</fullName>
    </alternativeName>
</protein>
<dbReference type="EC" id="2.3.2.27" evidence="3"/>
<proteinExistence type="predicted"/>
<comment type="pathway">
    <text evidence="2">Protein modification; protein ubiquitination.</text>
</comment>
<evidence type="ECO:0000256" key="16">
    <source>
        <dbReference type="PROSITE-ProRule" id="PRU00508"/>
    </source>
</evidence>
<keyword evidence="6" id="KW-0808">Transferase</keyword>
<dbReference type="InterPro" id="IPR011011">
    <property type="entry name" value="Znf_FYVE_PHD"/>
</dbReference>
<evidence type="ECO:0000256" key="9">
    <source>
        <dbReference type="ARBA" id="ARBA00022786"/>
    </source>
</evidence>
<evidence type="ECO:0000256" key="6">
    <source>
        <dbReference type="ARBA" id="ARBA00022679"/>
    </source>
</evidence>
<dbReference type="EMBL" id="WJQU01000001">
    <property type="protein sequence ID" value="KAJ6649766.1"/>
    <property type="molecule type" value="Genomic_DNA"/>
</dbReference>
<dbReference type="SMART" id="SM00396">
    <property type="entry name" value="ZnF_UBR1"/>
    <property type="match status" value="1"/>
</dbReference>
<feature type="region of interest" description="Disordered" evidence="17">
    <location>
        <begin position="1"/>
        <end position="23"/>
    </location>
</feature>
<keyword evidence="20" id="KW-1185">Reference proteome</keyword>
<dbReference type="GO" id="GO:0061630">
    <property type="term" value="F:ubiquitin protein ligase activity"/>
    <property type="evidence" value="ECO:0007669"/>
    <property type="project" value="UniProtKB-EC"/>
</dbReference>
<evidence type="ECO:0000256" key="10">
    <source>
        <dbReference type="ARBA" id="ARBA00022833"/>
    </source>
</evidence>
<keyword evidence="10" id="KW-0862">Zinc</keyword>
<dbReference type="GO" id="GO:0005737">
    <property type="term" value="C:cytoplasm"/>
    <property type="evidence" value="ECO:0007669"/>
    <property type="project" value="TreeGrafter"/>
</dbReference>
<comment type="catalytic activity">
    <reaction evidence="1">
        <text>S-ubiquitinyl-[E2 ubiquitin-conjugating enzyme]-L-cysteine + [acceptor protein]-L-lysine = [E2 ubiquitin-conjugating enzyme]-L-cysteine + N(6)-ubiquitinyl-[acceptor protein]-L-lysine.</text>
        <dbReference type="EC" id="2.3.2.27"/>
    </reaction>
</comment>
<organism evidence="19 20">
    <name type="scientific">Pseudolycoriella hygida</name>
    <dbReference type="NCBI Taxonomy" id="35572"/>
    <lineage>
        <taxon>Eukaryota</taxon>
        <taxon>Metazoa</taxon>
        <taxon>Ecdysozoa</taxon>
        <taxon>Arthropoda</taxon>
        <taxon>Hexapoda</taxon>
        <taxon>Insecta</taxon>
        <taxon>Pterygota</taxon>
        <taxon>Neoptera</taxon>
        <taxon>Endopterygota</taxon>
        <taxon>Diptera</taxon>
        <taxon>Nematocera</taxon>
        <taxon>Sciaroidea</taxon>
        <taxon>Sciaridae</taxon>
        <taxon>Pseudolycoriella</taxon>
    </lineage>
</organism>
<evidence type="ECO:0000313" key="20">
    <source>
        <dbReference type="Proteomes" id="UP001151699"/>
    </source>
</evidence>
<evidence type="ECO:0000256" key="15">
    <source>
        <dbReference type="ARBA" id="ARBA00083573"/>
    </source>
</evidence>
<keyword evidence="7" id="KW-0479">Metal-binding</keyword>
<evidence type="ECO:0000256" key="1">
    <source>
        <dbReference type="ARBA" id="ARBA00000900"/>
    </source>
</evidence>
<dbReference type="SUPFAM" id="SSF57903">
    <property type="entry name" value="FYVE/PHD zinc finger"/>
    <property type="match status" value="1"/>
</dbReference>
<dbReference type="CDD" id="cd19677">
    <property type="entry name" value="UBR-box_UBR7"/>
    <property type="match status" value="1"/>
</dbReference>